<organism evidence="2 3">
    <name type="scientific">Urechidicola vernalis</name>
    <dbReference type="NCBI Taxonomy" id="3075600"/>
    <lineage>
        <taxon>Bacteria</taxon>
        <taxon>Pseudomonadati</taxon>
        <taxon>Bacteroidota</taxon>
        <taxon>Flavobacteriia</taxon>
        <taxon>Flavobacteriales</taxon>
        <taxon>Flavobacteriaceae</taxon>
        <taxon>Urechidicola</taxon>
    </lineage>
</organism>
<accession>A0ABU2Y764</accession>
<dbReference type="EMBL" id="JAVRHV010000007">
    <property type="protein sequence ID" value="MDT0554041.1"/>
    <property type="molecule type" value="Genomic_DNA"/>
</dbReference>
<dbReference type="InterPro" id="IPR025048">
    <property type="entry name" value="DUF3987"/>
</dbReference>
<sequence length="527" mass="60085">MKKQDKGHSAKSTPEKVVNSATTPNLQVTENNGQLQFFKGHVEAPKMAEDNFFEPHLEEVESASSDAEPTFNLNTLNDSKSFIDETDRARDKFKDKENLFPIEIFPKTIQHIIKETNVSLNYSVDYTGASMLFAASVAIGNSFAVSNGIYTQNATLYLALIGQRGVNKSHPLTFALRPLQNKDGASFKEYLERKKEYENIQKGSKKEAKELEEKFDPPVWQQSIVSDFTPEALVDIHSHNTKGLGVYSDELAGWFKNFNRYSKGSEEQFWLSVWSGTPIRVNRKSSEPIFIPNPFISVAGTIQHGVLKEMAKDRTENGFMDRLLFVIPENLKKEYWSEVKINPKTIALWETTINHLLELKVPYDKNNNVKPKELFFTTEAKDRIYEWQQKITDLSNATNDVTLKGIYAKIEPYAMRFSLILQMLHWATGSGGNTIVELPAVEGAIKFAEYFIKSAIKVNDLIQTENPLGDLPFVKQQLYDKLPQFFSTGEGMVIAESLNIKSRTYSRFIKEKELFSFISHGQYEKLF</sequence>
<dbReference type="RefSeq" id="WP_311594125.1">
    <property type="nucleotide sequence ID" value="NZ_JAVRHV010000007.1"/>
</dbReference>
<evidence type="ECO:0000256" key="1">
    <source>
        <dbReference type="SAM" id="MobiDB-lite"/>
    </source>
</evidence>
<evidence type="ECO:0000313" key="2">
    <source>
        <dbReference type="EMBL" id="MDT0554041.1"/>
    </source>
</evidence>
<feature type="compositionally biased region" description="Polar residues" evidence="1">
    <location>
        <begin position="19"/>
        <end position="31"/>
    </location>
</feature>
<dbReference type="Proteomes" id="UP001252186">
    <property type="component" value="Unassembled WGS sequence"/>
</dbReference>
<keyword evidence="3" id="KW-1185">Reference proteome</keyword>
<feature type="region of interest" description="Disordered" evidence="1">
    <location>
        <begin position="1"/>
        <end position="31"/>
    </location>
</feature>
<reference evidence="2 3" key="1">
    <citation type="submission" date="2023-09" db="EMBL/GenBank/DDBJ databases">
        <authorList>
            <person name="Rey-Velasco X."/>
        </authorList>
    </citation>
    <scope>NUCLEOTIDE SEQUENCE [LARGE SCALE GENOMIC DNA]</scope>
    <source>
        <strain evidence="2 3">P050</strain>
    </source>
</reference>
<name>A0ABU2Y764_9FLAO</name>
<comment type="caution">
    <text evidence="2">The sequence shown here is derived from an EMBL/GenBank/DDBJ whole genome shotgun (WGS) entry which is preliminary data.</text>
</comment>
<evidence type="ECO:0000313" key="3">
    <source>
        <dbReference type="Proteomes" id="UP001252186"/>
    </source>
</evidence>
<protein>
    <submittedName>
        <fullName evidence="2">DUF3987 domain-containing protein</fullName>
    </submittedName>
</protein>
<proteinExistence type="predicted"/>
<dbReference type="Pfam" id="PF13148">
    <property type="entry name" value="DUF3987"/>
    <property type="match status" value="1"/>
</dbReference>
<gene>
    <name evidence="2" type="ORF">RM519_12335</name>
</gene>